<dbReference type="Proteomes" id="UP000805704">
    <property type="component" value="Chromosome 7"/>
</dbReference>
<dbReference type="EMBL" id="CM024795">
    <property type="protein sequence ID" value="KAG8001570.1"/>
    <property type="molecule type" value="Genomic_DNA"/>
</dbReference>
<organism evidence="1 2">
    <name type="scientific">Nibea albiflora</name>
    <name type="common">Yellow drum</name>
    <name type="synonym">Corvina albiflora</name>
    <dbReference type="NCBI Taxonomy" id="240163"/>
    <lineage>
        <taxon>Eukaryota</taxon>
        <taxon>Metazoa</taxon>
        <taxon>Chordata</taxon>
        <taxon>Craniata</taxon>
        <taxon>Vertebrata</taxon>
        <taxon>Euteleostomi</taxon>
        <taxon>Actinopterygii</taxon>
        <taxon>Neopterygii</taxon>
        <taxon>Teleostei</taxon>
        <taxon>Neoteleostei</taxon>
        <taxon>Acanthomorphata</taxon>
        <taxon>Eupercaria</taxon>
        <taxon>Sciaenidae</taxon>
        <taxon>Nibea</taxon>
    </lineage>
</organism>
<comment type="caution">
    <text evidence="1">The sequence shown here is derived from an EMBL/GenBank/DDBJ whole genome shotgun (WGS) entry which is preliminary data.</text>
</comment>
<evidence type="ECO:0000313" key="2">
    <source>
        <dbReference type="Proteomes" id="UP000805704"/>
    </source>
</evidence>
<feature type="non-terminal residue" evidence="1">
    <location>
        <position position="1"/>
    </location>
</feature>
<reference evidence="1" key="1">
    <citation type="submission" date="2020-04" db="EMBL/GenBank/DDBJ databases">
        <title>A chromosome-scale assembly and high-density genetic map of the yellow drum (Nibea albiflora) genome.</title>
        <authorList>
            <person name="Xu D."/>
            <person name="Zhang W."/>
            <person name="Chen R."/>
            <person name="Tan P."/>
            <person name="Wang L."/>
            <person name="Song H."/>
            <person name="Tian L."/>
            <person name="Zhu Q."/>
            <person name="Wang B."/>
        </authorList>
    </citation>
    <scope>NUCLEOTIDE SEQUENCE</scope>
    <source>
        <strain evidence="1">ZJHYS-2018</strain>
    </source>
</reference>
<evidence type="ECO:0000313" key="1">
    <source>
        <dbReference type="EMBL" id="KAG8001570.1"/>
    </source>
</evidence>
<sequence length="548" mass="62804">LFGTTGNCAACSKLIPAFEMVMRARDNVYHLDCFACQLCNQRFCVGDKFFLKNNMILCQMDYEEGQLNGSFETQAGLISPPDGEEQCTTIIVLQQRVCLVTVGPGFYPPVMHQLSLPEDPEQWGVDPSYTMTHSAEAMAKVKGITRGKKYNLMAQVIPIYGFGIFLYIFYIIYKLTCKGKTTKSGNYPSVPRASMESNITNDCELARLQRRLLHTESMMAKIVSRKSRSSGKFLSGRGRKSKTATSKKEEKLLRQLRQITQLMQEGRLEGASPEMEAEEVPYGADWEGYPEETYPVYDDSYKSCTTFEPIILQEMLQQPTAEALAERMEQEEEEVMTRKLSIVREEDEEEEEEDGEEEEEDGEEDEEEEEEEYKEEEVEEDIEEVAEEIQEEEEEEEEDEEEEAEKRHLLSLAPSPPVKRQRIGLEVSKELQCYNGGKKQISFSDHRDVFHYPKEGTYEDEEEDEVEEEDEATEGEEEEEADEDDPVMEAESLQFSCEGCPNPEEEAEQDNEEYLLMSAPVEGDRGIHAETPKEVGVSGLRMRNRRET</sequence>
<protein>
    <submittedName>
        <fullName evidence="1">Rhombotin-1</fullName>
    </submittedName>
</protein>
<keyword evidence="2" id="KW-1185">Reference proteome</keyword>
<accession>A0ACB7EHI9</accession>
<gene>
    <name evidence="1" type="primary">LMO1.3</name>
    <name evidence="1" type="ORF">GBF38_007284</name>
</gene>
<proteinExistence type="predicted"/>
<name>A0ACB7EHI9_NIBAL</name>